<dbReference type="PRINTS" id="PR00252">
    <property type="entry name" value="NRIONCHANNEL"/>
</dbReference>
<dbReference type="AlphaFoldDB" id="A0A9J6C4C4"/>
<dbReference type="InterPro" id="IPR036734">
    <property type="entry name" value="Neur_chan_lig-bd_sf"/>
</dbReference>
<dbReference type="InterPro" id="IPR036719">
    <property type="entry name" value="Neuro-gated_channel_TM_sf"/>
</dbReference>
<dbReference type="GO" id="GO:0005254">
    <property type="term" value="F:chloride channel activity"/>
    <property type="evidence" value="ECO:0007669"/>
    <property type="project" value="UniProtKB-ARBA"/>
</dbReference>
<evidence type="ECO:0000259" key="19">
    <source>
        <dbReference type="Pfam" id="PF02932"/>
    </source>
</evidence>
<dbReference type="CDD" id="cd19049">
    <property type="entry name" value="LGIC_TM_anion"/>
    <property type="match status" value="1"/>
</dbReference>
<evidence type="ECO:0000256" key="14">
    <source>
        <dbReference type="ARBA" id="ARBA00073427"/>
    </source>
</evidence>
<dbReference type="InterPro" id="IPR006202">
    <property type="entry name" value="Neur_chan_lig-bd"/>
</dbReference>
<dbReference type="CDD" id="cd18987">
    <property type="entry name" value="LGIC_ECD_anion"/>
    <property type="match status" value="1"/>
</dbReference>
<comment type="catalytic activity">
    <reaction evidence="12">
        <text>chloride(in) = chloride(out)</text>
        <dbReference type="Rhea" id="RHEA:29823"/>
        <dbReference type="ChEBI" id="CHEBI:17996"/>
    </reaction>
    <physiologicalReaction direction="left-to-right" evidence="12">
        <dbReference type="Rhea" id="RHEA:29824"/>
    </physiologicalReaction>
</comment>
<evidence type="ECO:0000256" key="2">
    <source>
        <dbReference type="ARBA" id="ARBA00022448"/>
    </source>
</evidence>
<evidence type="ECO:0000256" key="4">
    <source>
        <dbReference type="ARBA" id="ARBA00022692"/>
    </source>
</evidence>
<keyword evidence="6 16" id="KW-1133">Transmembrane helix</keyword>
<feature type="compositionally biased region" description="Polar residues" evidence="17">
    <location>
        <begin position="484"/>
        <end position="499"/>
    </location>
</feature>
<gene>
    <name evidence="20" type="ORF">PVAND_006665</name>
</gene>
<dbReference type="Gene3D" id="2.70.170.10">
    <property type="entry name" value="Neurotransmitter-gated ion-channel ligand-binding domain"/>
    <property type="match status" value="1"/>
</dbReference>
<evidence type="ECO:0000313" key="20">
    <source>
        <dbReference type="EMBL" id="KAG5676858.1"/>
    </source>
</evidence>
<evidence type="ECO:0000256" key="7">
    <source>
        <dbReference type="ARBA" id="ARBA00023065"/>
    </source>
</evidence>
<dbReference type="InterPro" id="IPR006201">
    <property type="entry name" value="Neur_channel"/>
</dbReference>
<evidence type="ECO:0000256" key="11">
    <source>
        <dbReference type="ARBA" id="ARBA00023303"/>
    </source>
</evidence>
<dbReference type="PRINTS" id="PR00253">
    <property type="entry name" value="GABAARECEPTR"/>
</dbReference>
<name>A0A9J6C4C4_POLVA</name>
<feature type="transmembrane region" description="Helical" evidence="16">
    <location>
        <begin position="372"/>
        <end position="391"/>
    </location>
</feature>
<dbReference type="EMBL" id="JADBJN010000002">
    <property type="protein sequence ID" value="KAG5676858.1"/>
    <property type="molecule type" value="Genomic_DNA"/>
</dbReference>
<keyword evidence="5 16" id="KW-0732">Signal</keyword>
<dbReference type="PANTHER" id="PTHR18945">
    <property type="entry name" value="NEUROTRANSMITTER GATED ION CHANNEL"/>
    <property type="match status" value="1"/>
</dbReference>
<keyword evidence="8 16" id="KW-0472">Membrane</keyword>
<keyword evidence="3" id="KW-1003">Cell membrane</keyword>
<dbReference type="InterPro" id="IPR006029">
    <property type="entry name" value="Neurotrans-gated_channel_TM"/>
</dbReference>
<feature type="domain" description="Neurotransmitter-gated ion-channel transmembrane" evidence="19">
    <location>
        <begin position="374"/>
        <end position="608"/>
    </location>
</feature>
<keyword evidence="10" id="KW-1071">Ligand-gated ion channel</keyword>
<evidence type="ECO:0000256" key="9">
    <source>
        <dbReference type="ARBA" id="ARBA00023180"/>
    </source>
</evidence>
<dbReference type="InterPro" id="IPR038050">
    <property type="entry name" value="Neuro_actylchol_rec"/>
</dbReference>
<evidence type="ECO:0000256" key="8">
    <source>
        <dbReference type="ARBA" id="ARBA00023136"/>
    </source>
</evidence>
<feature type="domain" description="Neurotransmitter-gated ion-channel ligand-binding" evidence="18">
    <location>
        <begin position="141"/>
        <end position="365"/>
    </location>
</feature>
<comment type="subcellular location">
    <subcellularLocation>
        <location evidence="1">Cell membrane</location>
        <topology evidence="1">Multi-pass membrane protein</topology>
    </subcellularLocation>
</comment>
<feature type="chain" id="PRO_5039963501" description="pH-sensitive chloride channel 2" evidence="16">
    <location>
        <begin position="22"/>
        <end position="613"/>
    </location>
</feature>
<dbReference type="SUPFAM" id="SSF63712">
    <property type="entry name" value="Nicotinic receptor ligand binding domain-like"/>
    <property type="match status" value="1"/>
</dbReference>
<evidence type="ECO:0000256" key="15">
    <source>
        <dbReference type="ARBA" id="ARBA00082029"/>
    </source>
</evidence>
<dbReference type="InterPro" id="IPR018000">
    <property type="entry name" value="Neurotransmitter_ion_chnl_CS"/>
</dbReference>
<dbReference type="Pfam" id="PF02932">
    <property type="entry name" value="Neur_chan_memb"/>
    <property type="match status" value="1"/>
</dbReference>
<dbReference type="GO" id="GO:0004888">
    <property type="term" value="F:transmembrane signaling receptor activity"/>
    <property type="evidence" value="ECO:0007669"/>
    <property type="project" value="InterPro"/>
</dbReference>
<evidence type="ECO:0000313" key="21">
    <source>
        <dbReference type="Proteomes" id="UP001107558"/>
    </source>
</evidence>
<dbReference type="SUPFAM" id="SSF90112">
    <property type="entry name" value="Neurotransmitter-gated ion-channel transmembrane pore"/>
    <property type="match status" value="1"/>
</dbReference>
<feature type="transmembrane region" description="Helical" evidence="16">
    <location>
        <begin position="430"/>
        <end position="453"/>
    </location>
</feature>
<evidence type="ECO:0000256" key="5">
    <source>
        <dbReference type="ARBA" id="ARBA00022729"/>
    </source>
</evidence>
<evidence type="ECO:0000256" key="3">
    <source>
        <dbReference type="ARBA" id="ARBA00022475"/>
    </source>
</evidence>
<keyword evidence="21" id="KW-1185">Reference proteome</keyword>
<keyword evidence="11 16" id="KW-0407">Ion channel</keyword>
<feature type="transmembrane region" description="Helical" evidence="16">
    <location>
        <begin position="594"/>
        <end position="611"/>
    </location>
</feature>
<dbReference type="GO" id="GO:0005230">
    <property type="term" value="F:extracellular ligand-gated monoatomic ion channel activity"/>
    <property type="evidence" value="ECO:0007669"/>
    <property type="project" value="InterPro"/>
</dbReference>
<evidence type="ECO:0000256" key="10">
    <source>
        <dbReference type="ARBA" id="ARBA00023286"/>
    </source>
</evidence>
<feature type="region of interest" description="Disordered" evidence="17">
    <location>
        <begin position="473"/>
        <end position="510"/>
    </location>
</feature>
<evidence type="ECO:0000256" key="17">
    <source>
        <dbReference type="SAM" id="MobiDB-lite"/>
    </source>
</evidence>
<dbReference type="Proteomes" id="UP001107558">
    <property type="component" value="Chromosome 2"/>
</dbReference>
<evidence type="ECO:0000256" key="12">
    <source>
        <dbReference type="ARBA" id="ARBA00051122"/>
    </source>
</evidence>
<evidence type="ECO:0000256" key="6">
    <source>
        <dbReference type="ARBA" id="ARBA00022989"/>
    </source>
</evidence>
<dbReference type="PROSITE" id="PS00236">
    <property type="entry name" value="NEUROTR_ION_CHANNEL"/>
    <property type="match status" value="1"/>
</dbReference>
<keyword evidence="7 16" id="KW-0406">Ion transport</keyword>
<dbReference type="GO" id="GO:0005886">
    <property type="term" value="C:plasma membrane"/>
    <property type="evidence" value="ECO:0007669"/>
    <property type="project" value="UniProtKB-SubCell"/>
</dbReference>
<accession>A0A9J6C4C4</accession>
<evidence type="ECO:0000259" key="18">
    <source>
        <dbReference type="Pfam" id="PF02931"/>
    </source>
</evidence>
<keyword evidence="4 16" id="KW-0812">Transmembrane</keyword>
<reference evidence="20" key="1">
    <citation type="submission" date="2021-03" db="EMBL/GenBank/DDBJ databases">
        <title>Chromosome level genome of the anhydrobiotic midge Polypedilum vanderplanki.</title>
        <authorList>
            <person name="Yoshida Y."/>
            <person name="Kikawada T."/>
            <person name="Gusev O."/>
        </authorList>
    </citation>
    <scope>NUCLEOTIDE SEQUENCE</scope>
    <source>
        <strain evidence="20">NIAS01</strain>
        <tissue evidence="20">Whole body or cell culture</tissue>
    </source>
</reference>
<feature type="signal peptide" evidence="16">
    <location>
        <begin position="1"/>
        <end position="21"/>
    </location>
</feature>
<protein>
    <recommendedName>
        <fullName evidence="14">pH-sensitive chloride channel 2</fullName>
    </recommendedName>
    <alternativeName>
        <fullName evidence="15">Ligand-gated chloride channel protein hodor</fullName>
    </alternativeName>
</protein>
<keyword evidence="9" id="KW-0325">Glycoprotein</keyword>
<evidence type="ECO:0000256" key="1">
    <source>
        <dbReference type="ARBA" id="ARBA00004651"/>
    </source>
</evidence>
<proteinExistence type="inferred from homology"/>
<keyword evidence="2 16" id="KW-0813">Transport</keyword>
<dbReference type="GO" id="GO:0099095">
    <property type="term" value="F:ligand-gated monoatomic anion channel activity"/>
    <property type="evidence" value="ECO:0007669"/>
    <property type="project" value="UniProtKB-ARBA"/>
</dbReference>
<evidence type="ECO:0000256" key="13">
    <source>
        <dbReference type="ARBA" id="ARBA00061606"/>
    </source>
</evidence>
<dbReference type="Gene3D" id="1.20.58.390">
    <property type="entry name" value="Neurotransmitter-gated ion-channel transmembrane domain"/>
    <property type="match status" value="1"/>
</dbReference>
<comment type="similarity">
    <text evidence="13 16">Belongs to the ligand-gated ion channel (TC 1.A.9) family.</text>
</comment>
<organism evidence="20 21">
    <name type="scientific">Polypedilum vanderplanki</name>
    <name type="common">Sleeping chironomid midge</name>
    <dbReference type="NCBI Taxonomy" id="319348"/>
    <lineage>
        <taxon>Eukaryota</taxon>
        <taxon>Metazoa</taxon>
        <taxon>Ecdysozoa</taxon>
        <taxon>Arthropoda</taxon>
        <taxon>Hexapoda</taxon>
        <taxon>Insecta</taxon>
        <taxon>Pterygota</taxon>
        <taxon>Neoptera</taxon>
        <taxon>Endopterygota</taxon>
        <taxon>Diptera</taxon>
        <taxon>Nematocera</taxon>
        <taxon>Chironomoidea</taxon>
        <taxon>Chironomidae</taxon>
        <taxon>Chironominae</taxon>
        <taxon>Polypedilum</taxon>
        <taxon>Polypedilum</taxon>
    </lineage>
</organism>
<evidence type="ECO:0000256" key="16">
    <source>
        <dbReference type="RuleBase" id="RU000687"/>
    </source>
</evidence>
<dbReference type="OrthoDB" id="3176171at2759"/>
<sequence length="613" mass="69670">MKKIKILIFISTQILLSITVAENVTPKNENDLNSDKIKLVDLDDTLEMSNSTIVKSLENSTVSVVDDIRSTVVTAIDNSTVSNETTMSTFSSDMLIPPATVEAQIEKLDVTSKKPSRLQVVAAQSSEGCPSFENANSLTQTQLFKRLVHPCRFDKIQRPEPRDENGNILPVDVYARAYIYFLQNLEAHDLQFKIQALLQLRYVDPRLVFREVAPNKTTPIMGEDDLRKELWVPHVFFANERDSGILGTHEKDILTSISPDGTVIISTRLQATLYCSMDLRKFPFDQQQCKTVLESWMYNGSQVQLHWESKSPLVMGPDQHITEYVLMKTYTNETMINADLRDLRHGAFAGNYSSLSFTVVLARQMGFYLMDYFLPSMMIVSISWVSFWLQADQTAPRVMLGTTTMLTFITLASAQGKTLPKVSYIKASEIWFMGCTGFIFGSLVEFAFVNIIWRRKKNVELKKVNTSNILKHTLTPRPMRREMGNSSNSLQKSHSWSNIKDQDKDKSPLNSKKFKFDNNLTVHGSGSIPIITTESVDDFKTYTNGGMSNGNSTFSVTIDAPNDSNKDDDKDQKITWTTMTPQQISIWIDKRARIFFPCAFLVFNIFYWTFVNI</sequence>
<dbReference type="InterPro" id="IPR006028">
    <property type="entry name" value="GABAA/Glycine_rcpt"/>
</dbReference>
<dbReference type="FunFam" id="2.70.170.10:FF:000042">
    <property type="entry name" value="Blast:Glycine receptor subunit alpha-3"/>
    <property type="match status" value="1"/>
</dbReference>
<feature type="transmembrane region" description="Helical" evidence="16">
    <location>
        <begin position="398"/>
        <end position="418"/>
    </location>
</feature>
<comment type="caution">
    <text evidence="20">The sequence shown here is derived from an EMBL/GenBank/DDBJ whole genome shotgun (WGS) entry which is preliminary data.</text>
</comment>
<dbReference type="Pfam" id="PF02931">
    <property type="entry name" value="Neur_chan_LBD"/>
    <property type="match status" value="1"/>
</dbReference>